<dbReference type="EMBL" id="JACIDK010000003">
    <property type="protein sequence ID" value="MBB3891646.1"/>
    <property type="molecule type" value="Genomic_DNA"/>
</dbReference>
<keyword evidence="2" id="KW-0472">Membrane</keyword>
<keyword evidence="2" id="KW-1133">Transmembrane helix</keyword>
<evidence type="ECO:0000313" key="4">
    <source>
        <dbReference type="Proteomes" id="UP000530564"/>
    </source>
</evidence>
<feature type="region of interest" description="Disordered" evidence="1">
    <location>
        <begin position="1"/>
        <end position="20"/>
    </location>
</feature>
<evidence type="ECO:0000256" key="2">
    <source>
        <dbReference type="SAM" id="Phobius"/>
    </source>
</evidence>
<comment type="caution">
    <text evidence="3">The sequence shown here is derived from an EMBL/GenBank/DDBJ whole genome shotgun (WGS) entry which is preliminary data.</text>
</comment>
<dbReference type="Pfam" id="PF09898">
    <property type="entry name" value="DUF2125"/>
    <property type="match status" value="1"/>
</dbReference>
<dbReference type="InterPro" id="IPR018666">
    <property type="entry name" value="DUF2125"/>
</dbReference>
<dbReference type="Proteomes" id="UP000530564">
    <property type="component" value="Unassembled WGS sequence"/>
</dbReference>
<evidence type="ECO:0000256" key="1">
    <source>
        <dbReference type="SAM" id="MobiDB-lite"/>
    </source>
</evidence>
<gene>
    <name evidence="3" type="ORF">GGQ61_002374</name>
</gene>
<sequence length="355" mass="37484">MARRDNPAPSSSPVPDPAHRRKPRRAALYIPFIIAGVAAIGWSGLWLYARGEADKRLEAGAEQLRKAGYDVAWSSKRIYGYPFRLNIQLDDAKIREPSGWALAAPKLEAQAYMHGLSTWVVATPGGLTFTRPIGGPVDVKGEVIHASLAGLDQPLPRFSFEGTKLTFSPTPGAQPFALSAADKVEFHFRPGPDDQAAVFFKVDAGKARLSGLFARVAGDKPISISWDSLLSKISAFQGANWPEAVRAWTTAGGRMTVRQAGITAGEAVLGAQSGVLSVGYDGRLNGSLDVTLREAPKALGAMAETGVIRPEAAMAASAVAAARQGNDDLARANVTFQAGQTTLGPVAIGPAPKVY</sequence>
<evidence type="ECO:0008006" key="5">
    <source>
        <dbReference type="Google" id="ProtNLM"/>
    </source>
</evidence>
<name>A0A839ZZ50_9CAUL</name>
<evidence type="ECO:0000313" key="3">
    <source>
        <dbReference type="EMBL" id="MBB3891646.1"/>
    </source>
</evidence>
<organism evidence="3 4">
    <name type="scientific">Phenylobacterium haematophilum</name>
    <dbReference type="NCBI Taxonomy" id="98513"/>
    <lineage>
        <taxon>Bacteria</taxon>
        <taxon>Pseudomonadati</taxon>
        <taxon>Pseudomonadota</taxon>
        <taxon>Alphaproteobacteria</taxon>
        <taxon>Caulobacterales</taxon>
        <taxon>Caulobacteraceae</taxon>
        <taxon>Phenylobacterium</taxon>
    </lineage>
</organism>
<dbReference type="AlphaFoldDB" id="A0A839ZZ50"/>
<feature type="transmembrane region" description="Helical" evidence="2">
    <location>
        <begin position="26"/>
        <end position="49"/>
    </location>
</feature>
<reference evidence="3 4" key="1">
    <citation type="submission" date="2020-08" db="EMBL/GenBank/DDBJ databases">
        <title>Genomic Encyclopedia of Type Strains, Phase IV (KMG-IV): sequencing the most valuable type-strain genomes for metagenomic binning, comparative biology and taxonomic classification.</title>
        <authorList>
            <person name="Goeker M."/>
        </authorList>
    </citation>
    <scope>NUCLEOTIDE SEQUENCE [LARGE SCALE GENOMIC DNA]</scope>
    <source>
        <strain evidence="3 4">DSM 21793</strain>
    </source>
</reference>
<dbReference type="RefSeq" id="WP_183772841.1">
    <property type="nucleotide sequence ID" value="NZ_JACIDK010000003.1"/>
</dbReference>
<proteinExistence type="predicted"/>
<keyword evidence="4" id="KW-1185">Reference proteome</keyword>
<protein>
    <recommendedName>
        <fullName evidence="5">DUF2125 domain-containing protein</fullName>
    </recommendedName>
</protein>
<keyword evidence="2" id="KW-0812">Transmembrane</keyword>
<accession>A0A839ZZ50</accession>